<dbReference type="EMBL" id="JAZAVK010000041">
    <property type="protein sequence ID" value="KAK7428453.1"/>
    <property type="molecule type" value="Genomic_DNA"/>
</dbReference>
<evidence type="ECO:0000313" key="1">
    <source>
        <dbReference type="EMBL" id="KAK7428453.1"/>
    </source>
</evidence>
<dbReference type="Gene3D" id="3.40.50.1970">
    <property type="match status" value="1"/>
</dbReference>
<dbReference type="SUPFAM" id="SSF56796">
    <property type="entry name" value="Dehydroquinate synthase-like"/>
    <property type="match status" value="1"/>
</dbReference>
<accession>A0ABR1I4I7</accession>
<reference evidence="1 2" key="1">
    <citation type="journal article" date="2025" name="Microbiol. Resour. Announc.">
        <title>Draft genome sequences for Neonectria magnoliae and Neonectria punicea, canker pathogens of Liriodendron tulipifera and Acer saccharum in West Virginia.</title>
        <authorList>
            <person name="Petronek H.M."/>
            <person name="Kasson M.T."/>
            <person name="Metheny A.M."/>
            <person name="Stauder C.M."/>
            <person name="Lovett B."/>
            <person name="Lynch S.C."/>
            <person name="Garnas J.R."/>
            <person name="Kasson L.R."/>
            <person name="Stajich J.E."/>
        </authorList>
    </citation>
    <scope>NUCLEOTIDE SEQUENCE [LARGE SCALE GENOMIC DNA]</scope>
    <source>
        <strain evidence="1 2">NRRL 64651</strain>
    </source>
</reference>
<proteinExistence type="predicted"/>
<organism evidence="1 2">
    <name type="scientific">Neonectria magnoliae</name>
    <dbReference type="NCBI Taxonomy" id="2732573"/>
    <lineage>
        <taxon>Eukaryota</taxon>
        <taxon>Fungi</taxon>
        <taxon>Dikarya</taxon>
        <taxon>Ascomycota</taxon>
        <taxon>Pezizomycotina</taxon>
        <taxon>Sordariomycetes</taxon>
        <taxon>Hypocreomycetidae</taxon>
        <taxon>Hypocreales</taxon>
        <taxon>Nectriaceae</taxon>
        <taxon>Neonectria</taxon>
    </lineage>
</organism>
<gene>
    <name evidence="1" type="ORF">QQZ08_005072</name>
</gene>
<sequence>MSNMSATDEFTATGFSVCGYEKIEYDFKFLDGVSNIANPQLAQLSLLRSKTTIGKKAKSMETLVSIIDSMTEFGIYRKEPVLVVSGALPMLPIAATPTTSRIPTTVISLFDASESIKIAVSYGRYKNRLGA</sequence>
<protein>
    <submittedName>
        <fullName evidence="1">Uncharacterized protein</fullName>
    </submittedName>
</protein>
<name>A0ABR1I4I7_9HYPO</name>
<keyword evidence="2" id="KW-1185">Reference proteome</keyword>
<comment type="caution">
    <text evidence="1">The sequence shown here is derived from an EMBL/GenBank/DDBJ whole genome shotgun (WGS) entry which is preliminary data.</text>
</comment>
<evidence type="ECO:0000313" key="2">
    <source>
        <dbReference type="Proteomes" id="UP001498421"/>
    </source>
</evidence>
<dbReference type="Proteomes" id="UP001498421">
    <property type="component" value="Unassembled WGS sequence"/>
</dbReference>